<dbReference type="Pfam" id="PF02771">
    <property type="entry name" value="Acyl-CoA_dh_N"/>
    <property type="match status" value="1"/>
</dbReference>
<evidence type="ECO:0000259" key="6">
    <source>
        <dbReference type="Pfam" id="PF00441"/>
    </source>
</evidence>
<name>A0A3B0S7K1_9ZZZZ</name>
<comment type="similarity">
    <text evidence="2">Belongs to the acyl-CoA dehydrogenase family.</text>
</comment>
<dbReference type="Gene3D" id="2.40.110.10">
    <property type="entry name" value="Butyryl-CoA Dehydrogenase, subunit A, domain 2"/>
    <property type="match status" value="1"/>
</dbReference>
<dbReference type="InterPro" id="IPR009100">
    <property type="entry name" value="AcylCoA_DH/oxidase_NM_dom_sf"/>
</dbReference>
<gene>
    <name evidence="9" type="ORF">MNBD_ALPHA05-2389</name>
</gene>
<dbReference type="InterPro" id="IPR046373">
    <property type="entry name" value="Acyl-CoA_Oxase/DH_mid-dom_sf"/>
</dbReference>
<dbReference type="Gene3D" id="1.20.140.10">
    <property type="entry name" value="Butyryl-CoA Dehydrogenase, subunit A, domain 3"/>
    <property type="match status" value="1"/>
</dbReference>
<feature type="domain" description="Acyl-CoA dehydrogenase/oxidase N-terminal" evidence="8">
    <location>
        <begin position="49"/>
        <end position="129"/>
    </location>
</feature>
<feature type="domain" description="Acyl-CoA dehydrogenase/oxidase C-terminal" evidence="6">
    <location>
        <begin position="236"/>
        <end position="384"/>
    </location>
</feature>
<dbReference type="InterPro" id="IPR036250">
    <property type="entry name" value="AcylCo_DH-like_C"/>
</dbReference>
<dbReference type="PANTHER" id="PTHR43884:SF22">
    <property type="entry name" value="BLR3437 PROTEIN"/>
    <property type="match status" value="1"/>
</dbReference>
<dbReference type="FunFam" id="1.20.140.10:FF:000001">
    <property type="entry name" value="Acyl-CoA dehydrogenase"/>
    <property type="match status" value="1"/>
</dbReference>
<dbReference type="EMBL" id="UOEH01000361">
    <property type="protein sequence ID" value="VAW02305.1"/>
    <property type="molecule type" value="Genomic_DNA"/>
</dbReference>
<dbReference type="PROSITE" id="PS00072">
    <property type="entry name" value="ACYL_COA_DH_1"/>
    <property type="match status" value="1"/>
</dbReference>
<evidence type="ECO:0000313" key="9">
    <source>
        <dbReference type="EMBL" id="VAW02305.1"/>
    </source>
</evidence>
<protein>
    <submittedName>
        <fullName evidence="9">Acyl-CoA dehydrogenase</fullName>
    </submittedName>
</protein>
<dbReference type="Pfam" id="PF00441">
    <property type="entry name" value="Acyl-CoA_dh_1"/>
    <property type="match status" value="1"/>
</dbReference>
<evidence type="ECO:0000256" key="3">
    <source>
        <dbReference type="ARBA" id="ARBA00022630"/>
    </source>
</evidence>
<proteinExistence type="inferred from homology"/>
<dbReference type="SUPFAM" id="SSF47203">
    <property type="entry name" value="Acyl-CoA dehydrogenase C-terminal domain-like"/>
    <property type="match status" value="1"/>
</dbReference>
<dbReference type="InterPro" id="IPR009075">
    <property type="entry name" value="AcylCo_DH/oxidase_C"/>
</dbReference>
<reference evidence="9" key="1">
    <citation type="submission" date="2018-06" db="EMBL/GenBank/DDBJ databases">
        <authorList>
            <person name="Zhirakovskaya E."/>
        </authorList>
    </citation>
    <scope>NUCLEOTIDE SEQUENCE</scope>
</reference>
<dbReference type="SUPFAM" id="SSF56645">
    <property type="entry name" value="Acyl-CoA dehydrogenase NM domain-like"/>
    <property type="match status" value="1"/>
</dbReference>
<dbReference type="InterPro" id="IPR006089">
    <property type="entry name" value="Acyl-CoA_DH_CS"/>
</dbReference>
<keyword evidence="5" id="KW-0560">Oxidoreductase</keyword>
<dbReference type="PIRSF" id="PIRSF016578">
    <property type="entry name" value="HsaA"/>
    <property type="match status" value="1"/>
</dbReference>
<dbReference type="Pfam" id="PF02770">
    <property type="entry name" value="Acyl-CoA_dh_M"/>
    <property type="match status" value="1"/>
</dbReference>
<evidence type="ECO:0000259" key="7">
    <source>
        <dbReference type="Pfam" id="PF02770"/>
    </source>
</evidence>
<evidence type="ECO:0000256" key="4">
    <source>
        <dbReference type="ARBA" id="ARBA00022827"/>
    </source>
</evidence>
<dbReference type="GO" id="GO:0050660">
    <property type="term" value="F:flavin adenine dinucleotide binding"/>
    <property type="evidence" value="ECO:0007669"/>
    <property type="project" value="InterPro"/>
</dbReference>
<organism evidence="9">
    <name type="scientific">hydrothermal vent metagenome</name>
    <dbReference type="NCBI Taxonomy" id="652676"/>
    <lineage>
        <taxon>unclassified sequences</taxon>
        <taxon>metagenomes</taxon>
        <taxon>ecological metagenomes</taxon>
    </lineage>
</organism>
<accession>A0A3B0S7K1</accession>
<dbReference type="AlphaFoldDB" id="A0A3B0S7K1"/>
<comment type="cofactor">
    <cofactor evidence="1">
        <name>FAD</name>
        <dbReference type="ChEBI" id="CHEBI:57692"/>
    </cofactor>
</comment>
<dbReference type="Gene3D" id="1.10.540.10">
    <property type="entry name" value="Acyl-CoA dehydrogenase/oxidase, N-terminal domain"/>
    <property type="match status" value="1"/>
</dbReference>
<sequence>MADQSFLDWPFFEPHHKILALDLDIWAADVLPAIVGHEGVHQDVDATCKALVKALGAGGWLRYCVPIAYGGVHDGLDVRSLCIIRETLARHSGLADFAFAMQGLGSGAISTYGSDQQQQAYLPAIASGEKIAAFALSEAGAGSDVAAMSMTLQKLGGDYIANGEKTWISNGGIADFYTLFGRTGAGNKGVSAIIIDADTTGLAVAERIEVIAPHPLARLNFENCKIPAGNLIGGEGDGFKVALGTLDIFRTTVGAAALGFARRALDEATAHATTRQMFGATLSELPIAQERLAEMALDIDTSALLIYRSAWTKDVKKTRVTREAAMAKLFATDQAQLVIDKAVQMFGALGVKKGVKVEELYREIRALRIYEGASEVQKIVIARQHLQNFRYPGAVK</sequence>
<keyword evidence="3" id="KW-0285">Flavoprotein</keyword>
<evidence type="ECO:0000256" key="2">
    <source>
        <dbReference type="ARBA" id="ARBA00009347"/>
    </source>
</evidence>
<dbReference type="GO" id="GO:0003995">
    <property type="term" value="F:acyl-CoA dehydrogenase activity"/>
    <property type="evidence" value="ECO:0007669"/>
    <property type="project" value="InterPro"/>
</dbReference>
<dbReference type="InterPro" id="IPR013786">
    <property type="entry name" value="AcylCoA_DH/ox_N"/>
</dbReference>
<dbReference type="InterPro" id="IPR037069">
    <property type="entry name" value="AcylCoA_DH/ox_N_sf"/>
</dbReference>
<evidence type="ECO:0000256" key="5">
    <source>
        <dbReference type="ARBA" id="ARBA00023002"/>
    </source>
</evidence>
<keyword evidence="4" id="KW-0274">FAD</keyword>
<dbReference type="PANTHER" id="PTHR43884">
    <property type="entry name" value="ACYL-COA DEHYDROGENASE"/>
    <property type="match status" value="1"/>
</dbReference>
<evidence type="ECO:0000256" key="1">
    <source>
        <dbReference type="ARBA" id="ARBA00001974"/>
    </source>
</evidence>
<feature type="domain" description="Acyl-CoA oxidase/dehydrogenase middle" evidence="7">
    <location>
        <begin position="133"/>
        <end position="224"/>
    </location>
</feature>
<dbReference type="InterPro" id="IPR006091">
    <property type="entry name" value="Acyl-CoA_Oxase/DH_mid-dom"/>
</dbReference>
<evidence type="ECO:0000259" key="8">
    <source>
        <dbReference type="Pfam" id="PF02771"/>
    </source>
</evidence>